<feature type="non-terminal residue" evidence="1">
    <location>
        <position position="269"/>
    </location>
</feature>
<evidence type="ECO:0008006" key="2">
    <source>
        <dbReference type="Google" id="ProtNLM"/>
    </source>
</evidence>
<dbReference type="AlphaFoldDB" id="A0A5J4PMT7"/>
<sequence>MKKIIIATVAAICFLTGTVLNAQTLYDANRLMGSDLNGTARFVGMGGAMGALGGDISTIGINPAGIGIYRSNDAMISFGLINAGSKSTFDNNTVDTDKFHGSFDNIGFVLSNKIGDLTPLKYINIGFNYRKLKSFDKNMSMKGNALVSQTQQFASMVNSNSSHYGELITPDELMDKDAFSFDYVPWLGAMAYEANLITLDENEKLYFPYLLDDNTVFSEYSSRERGGVDSYDMNIALNLYDRFYLGATLGAYSVDYTRRTSYSETFYVM</sequence>
<name>A0A5J4PMT7_9ZZZZ</name>
<accession>A0A5J4PMT7</accession>
<reference evidence="1" key="1">
    <citation type="submission" date="2019-03" db="EMBL/GenBank/DDBJ databases">
        <title>Single cell metagenomics reveals metabolic interactions within the superorganism composed of flagellate Streblomastix strix and complex community of Bacteroidetes bacteria on its surface.</title>
        <authorList>
            <person name="Treitli S.C."/>
            <person name="Kolisko M."/>
            <person name="Husnik F."/>
            <person name="Keeling P."/>
            <person name="Hampl V."/>
        </authorList>
    </citation>
    <scope>NUCLEOTIDE SEQUENCE</scope>
    <source>
        <strain evidence="1">STM</strain>
    </source>
</reference>
<organism evidence="1">
    <name type="scientific">termite gut metagenome</name>
    <dbReference type="NCBI Taxonomy" id="433724"/>
    <lineage>
        <taxon>unclassified sequences</taxon>
        <taxon>metagenomes</taxon>
        <taxon>organismal metagenomes</taxon>
    </lineage>
</organism>
<protein>
    <recommendedName>
        <fullName evidence="2">Hemin receptor</fullName>
    </recommendedName>
</protein>
<dbReference type="Gene3D" id="2.40.160.60">
    <property type="entry name" value="Outer membrane protein transport protein (OMPP1/FadL/TodX)"/>
    <property type="match status" value="1"/>
</dbReference>
<dbReference type="EMBL" id="SNRY01007548">
    <property type="protein sequence ID" value="KAA6310198.1"/>
    <property type="molecule type" value="Genomic_DNA"/>
</dbReference>
<evidence type="ECO:0000313" key="1">
    <source>
        <dbReference type="EMBL" id="KAA6310198.1"/>
    </source>
</evidence>
<gene>
    <name evidence="1" type="ORF">EZS27_038458</name>
</gene>
<proteinExistence type="predicted"/>
<comment type="caution">
    <text evidence="1">The sequence shown here is derived from an EMBL/GenBank/DDBJ whole genome shotgun (WGS) entry which is preliminary data.</text>
</comment>